<keyword evidence="1 3" id="KW-0378">Hydrolase</keyword>
<reference evidence="4" key="1">
    <citation type="submission" date="2011-01" db="EMBL/GenBank/DDBJ databases">
        <title>Complete sequence of chromosome of Rahnella sp. Y9602.</title>
        <authorList>
            <consortium name="US DOE Joint Genome Institute"/>
            <person name="Lucas S."/>
            <person name="Copeland A."/>
            <person name="Lapidus A."/>
            <person name="Cheng J.-F."/>
            <person name="Goodwin L."/>
            <person name="Pitluck S."/>
            <person name="Lu M."/>
            <person name="Detter J.C."/>
            <person name="Han C."/>
            <person name="Tapia R."/>
            <person name="Land M."/>
            <person name="Hauser L."/>
            <person name="Kyrpides N."/>
            <person name="Ivanova N."/>
            <person name="Ovchinnikova G."/>
            <person name="Pagani I."/>
            <person name="Sobecky P.A."/>
            <person name="Martinez R.J."/>
            <person name="Woyke T."/>
        </authorList>
    </citation>
    <scope>NUCLEOTIDE SEQUENCE [LARGE SCALE GENOMIC DNA]</scope>
    <source>
        <strain evidence="4">Y9602</strain>
    </source>
</reference>
<feature type="domain" description="Alpha/beta hydrolase fold-3" evidence="2">
    <location>
        <begin position="84"/>
        <end position="292"/>
    </location>
</feature>
<dbReference type="KEGG" id="rah:Rahaq_2110"/>
<dbReference type="EMBL" id="CP002505">
    <property type="protein sequence ID" value="ADW73721.1"/>
    <property type="molecule type" value="Genomic_DNA"/>
</dbReference>
<dbReference type="Pfam" id="PF07859">
    <property type="entry name" value="Abhydrolase_3"/>
    <property type="match status" value="1"/>
</dbReference>
<protein>
    <submittedName>
        <fullName evidence="3">Alpha/beta hydrolase fold-3 domain protein</fullName>
    </submittedName>
</protein>
<reference evidence="3 4" key="2">
    <citation type="journal article" date="2012" name="J. Bacteriol.">
        <title>Complete Genome Sequence of Rahnella sp. Strain Y9602, a Gammaproteobacterium Isolate from Metal- and Radionuclide-Contaminated Soil.</title>
        <authorList>
            <person name="Martinez R.J."/>
            <person name="Bruce D."/>
            <person name="Detter C."/>
            <person name="Goodwin L.A."/>
            <person name="Han J."/>
            <person name="Han C.S."/>
            <person name="Held B."/>
            <person name="Land M.L."/>
            <person name="Mikhailova N."/>
            <person name="Nolan M."/>
            <person name="Pennacchio L."/>
            <person name="Pitluck S."/>
            <person name="Tapia R."/>
            <person name="Woyke T."/>
            <person name="Sobecky P.A."/>
        </authorList>
    </citation>
    <scope>NUCLEOTIDE SEQUENCE [LARGE SCALE GENOMIC DNA]</scope>
    <source>
        <strain evidence="3 4">Y9602</strain>
    </source>
</reference>
<organism evidence="3 4">
    <name type="scientific">Rahnella sp. (strain Y9602)</name>
    <dbReference type="NCBI Taxonomy" id="2703885"/>
    <lineage>
        <taxon>Bacteria</taxon>
        <taxon>Pseudomonadati</taxon>
        <taxon>Pseudomonadota</taxon>
        <taxon>Gammaproteobacteria</taxon>
        <taxon>Enterobacterales</taxon>
        <taxon>Yersiniaceae</taxon>
        <taxon>Rahnella</taxon>
    </lineage>
</organism>
<evidence type="ECO:0000259" key="2">
    <source>
        <dbReference type="Pfam" id="PF07859"/>
    </source>
</evidence>
<dbReference type="GO" id="GO:0016787">
    <property type="term" value="F:hydrolase activity"/>
    <property type="evidence" value="ECO:0007669"/>
    <property type="project" value="UniProtKB-KW"/>
</dbReference>
<dbReference type="InterPro" id="IPR013094">
    <property type="entry name" value="AB_hydrolase_3"/>
</dbReference>
<accession>A0A0H3F927</accession>
<evidence type="ECO:0000313" key="4">
    <source>
        <dbReference type="Proteomes" id="UP000007257"/>
    </source>
</evidence>
<dbReference type="OrthoDB" id="9806180at2"/>
<dbReference type="HOGENOM" id="CLU_012494_6_1_6"/>
<name>A0A0H3F927_RAHSY</name>
<dbReference type="RefSeq" id="WP_013575422.1">
    <property type="nucleotide sequence ID" value="NC_015061.1"/>
</dbReference>
<evidence type="ECO:0000256" key="1">
    <source>
        <dbReference type="ARBA" id="ARBA00022801"/>
    </source>
</evidence>
<dbReference type="Proteomes" id="UP000007257">
    <property type="component" value="Chromosome"/>
</dbReference>
<evidence type="ECO:0000313" key="3">
    <source>
        <dbReference type="EMBL" id="ADW73721.1"/>
    </source>
</evidence>
<proteinExistence type="predicted"/>
<gene>
    <name evidence="3" type="ordered locus">Rahaq_2110</name>
</gene>
<dbReference type="InterPro" id="IPR050300">
    <property type="entry name" value="GDXG_lipolytic_enzyme"/>
</dbReference>
<dbReference type="PANTHER" id="PTHR48081">
    <property type="entry name" value="AB HYDROLASE SUPERFAMILY PROTEIN C4A8.06C"/>
    <property type="match status" value="1"/>
</dbReference>
<dbReference type="Gene3D" id="3.40.50.1820">
    <property type="entry name" value="alpha/beta hydrolase"/>
    <property type="match status" value="1"/>
</dbReference>
<dbReference type="InterPro" id="IPR029058">
    <property type="entry name" value="AB_hydrolase_fold"/>
</dbReference>
<dbReference type="eggNOG" id="COG0657">
    <property type="taxonomic scope" value="Bacteria"/>
</dbReference>
<dbReference type="AlphaFoldDB" id="A0A0H3F927"/>
<sequence length="326" mass="35421">MKTAHLVDPELRPLLDLMPERVLTASVLPAMREQRQTAALESLLQDDGLPVTVSQHHISGGENAPAVRVVVISPQHERKGRMGILHIHGGGYVLGSPEQSMPLTRPTTAQHDCVIVSVDYRLAPETPFPGPLEDCYAALIWMTAQAEALGIDPAHIGVMGDSAGAGLAASLALLTRDRGGPTLAFQNLMYPMLDDRTVTDPNPNPVTGEFSWTREDNRFGWHAYLGHEAGLPDISCYAAAARAEDLSGLPPAWIGVGSIDLFLDENIDYARRLIRAGVPVEFSIYPGGFHGFNGDPAYALARRARKQRQDALAGFNPLRHYHDFGL</sequence>
<dbReference type="PANTHER" id="PTHR48081:SF8">
    <property type="entry name" value="ALPHA_BETA HYDROLASE FOLD-3 DOMAIN-CONTAINING PROTEIN-RELATED"/>
    <property type="match status" value="1"/>
</dbReference>
<dbReference type="SUPFAM" id="SSF53474">
    <property type="entry name" value="alpha/beta-Hydrolases"/>
    <property type="match status" value="1"/>
</dbReference>